<reference evidence="15 16" key="1">
    <citation type="submission" date="2016-10" db="EMBL/GenBank/DDBJ databases">
        <authorList>
            <person name="de Groot N.N."/>
        </authorList>
    </citation>
    <scope>NUCLEOTIDE SEQUENCE [LARGE SCALE GENOMIC DNA]</scope>
    <source>
        <strain evidence="15 16">DSM 18684</strain>
    </source>
</reference>
<dbReference type="SUPFAM" id="SSF49464">
    <property type="entry name" value="Carboxypeptidase regulatory domain-like"/>
    <property type="match status" value="1"/>
</dbReference>
<dbReference type="InterPro" id="IPR008969">
    <property type="entry name" value="CarboxyPept-like_regulatory"/>
</dbReference>
<dbReference type="PANTHER" id="PTHR30069:SF29">
    <property type="entry name" value="HEMOGLOBIN AND HEMOGLOBIN-HAPTOGLOBIN-BINDING PROTEIN 1-RELATED"/>
    <property type="match status" value="1"/>
</dbReference>
<dbReference type="InterPro" id="IPR037066">
    <property type="entry name" value="Plug_dom_sf"/>
</dbReference>
<dbReference type="InterPro" id="IPR039426">
    <property type="entry name" value="TonB-dep_rcpt-like"/>
</dbReference>
<feature type="chain" id="PRO_5011721863" evidence="12">
    <location>
        <begin position="35"/>
        <end position="1042"/>
    </location>
</feature>
<evidence type="ECO:0000259" key="13">
    <source>
        <dbReference type="Pfam" id="PF00593"/>
    </source>
</evidence>
<dbReference type="InterPro" id="IPR023996">
    <property type="entry name" value="TonB-dep_OMP_SusC/RagA"/>
</dbReference>
<evidence type="ECO:0000256" key="9">
    <source>
        <dbReference type="ARBA" id="ARBA00023237"/>
    </source>
</evidence>
<keyword evidence="9 10" id="KW-0998">Cell outer membrane</keyword>
<evidence type="ECO:0000256" key="8">
    <source>
        <dbReference type="ARBA" id="ARBA00023170"/>
    </source>
</evidence>
<dbReference type="PROSITE" id="PS52016">
    <property type="entry name" value="TONB_DEPENDENT_REC_3"/>
    <property type="match status" value="1"/>
</dbReference>
<organism evidence="15 16">
    <name type="scientific">Pedobacter insulae</name>
    <dbReference type="NCBI Taxonomy" id="414048"/>
    <lineage>
        <taxon>Bacteria</taxon>
        <taxon>Pseudomonadati</taxon>
        <taxon>Bacteroidota</taxon>
        <taxon>Sphingobacteriia</taxon>
        <taxon>Sphingobacteriales</taxon>
        <taxon>Sphingobacteriaceae</taxon>
        <taxon>Pedobacter</taxon>
    </lineage>
</organism>
<dbReference type="Gene3D" id="2.170.130.10">
    <property type="entry name" value="TonB-dependent receptor, plug domain"/>
    <property type="match status" value="1"/>
</dbReference>
<evidence type="ECO:0000256" key="3">
    <source>
        <dbReference type="ARBA" id="ARBA00022452"/>
    </source>
</evidence>
<evidence type="ECO:0000313" key="15">
    <source>
        <dbReference type="EMBL" id="SFG81346.1"/>
    </source>
</evidence>
<protein>
    <submittedName>
        <fullName evidence="15">TonB-linked outer membrane protein, SusC/RagA family</fullName>
    </submittedName>
</protein>
<keyword evidence="4 10" id="KW-0812">Transmembrane</keyword>
<dbReference type="EMBL" id="FOPP01000002">
    <property type="protein sequence ID" value="SFG81346.1"/>
    <property type="molecule type" value="Genomic_DNA"/>
</dbReference>
<evidence type="ECO:0000256" key="1">
    <source>
        <dbReference type="ARBA" id="ARBA00004571"/>
    </source>
</evidence>
<keyword evidence="5 12" id="KW-0732">Signal</keyword>
<dbReference type="InterPro" id="IPR000531">
    <property type="entry name" value="Beta-barrel_TonB"/>
</dbReference>
<evidence type="ECO:0000256" key="4">
    <source>
        <dbReference type="ARBA" id="ARBA00022692"/>
    </source>
</evidence>
<dbReference type="Gene3D" id="2.40.170.20">
    <property type="entry name" value="TonB-dependent receptor, beta-barrel domain"/>
    <property type="match status" value="1"/>
</dbReference>
<proteinExistence type="inferred from homology"/>
<dbReference type="GO" id="GO:0009279">
    <property type="term" value="C:cell outer membrane"/>
    <property type="evidence" value="ECO:0007669"/>
    <property type="project" value="UniProtKB-SubCell"/>
</dbReference>
<gene>
    <name evidence="15" type="ORF">SAMN04489864_102381</name>
</gene>
<keyword evidence="7 10" id="KW-0472">Membrane</keyword>
<evidence type="ECO:0000256" key="10">
    <source>
        <dbReference type="PROSITE-ProRule" id="PRU01360"/>
    </source>
</evidence>
<evidence type="ECO:0000256" key="11">
    <source>
        <dbReference type="RuleBase" id="RU003357"/>
    </source>
</evidence>
<dbReference type="GO" id="GO:0015344">
    <property type="term" value="F:siderophore uptake transmembrane transporter activity"/>
    <property type="evidence" value="ECO:0007669"/>
    <property type="project" value="TreeGrafter"/>
</dbReference>
<feature type="signal peptide" evidence="12">
    <location>
        <begin position="1"/>
        <end position="34"/>
    </location>
</feature>
<dbReference type="NCBIfam" id="TIGR04057">
    <property type="entry name" value="SusC_RagA_signa"/>
    <property type="match status" value="1"/>
</dbReference>
<dbReference type="NCBIfam" id="TIGR04056">
    <property type="entry name" value="OMP_RagA_SusC"/>
    <property type="match status" value="1"/>
</dbReference>
<dbReference type="RefSeq" id="WP_090992415.1">
    <property type="nucleotide sequence ID" value="NZ_FOPP01000002.1"/>
</dbReference>
<evidence type="ECO:0000256" key="12">
    <source>
        <dbReference type="SAM" id="SignalP"/>
    </source>
</evidence>
<dbReference type="Gene3D" id="2.60.40.1120">
    <property type="entry name" value="Carboxypeptidase-like, regulatory domain"/>
    <property type="match status" value="1"/>
</dbReference>
<evidence type="ECO:0000256" key="2">
    <source>
        <dbReference type="ARBA" id="ARBA00022448"/>
    </source>
</evidence>
<comment type="subcellular location">
    <subcellularLocation>
        <location evidence="1 10">Cell outer membrane</location>
        <topology evidence="1 10">Multi-pass membrane protein</topology>
    </subcellularLocation>
</comment>
<evidence type="ECO:0000256" key="6">
    <source>
        <dbReference type="ARBA" id="ARBA00023077"/>
    </source>
</evidence>
<keyword evidence="2 10" id="KW-0813">Transport</keyword>
<keyword evidence="8" id="KW-0675">Receptor</keyword>
<dbReference type="Pfam" id="PF00593">
    <property type="entry name" value="TonB_dep_Rec_b-barrel"/>
    <property type="match status" value="1"/>
</dbReference>
<keyword evidence="16" id="KW-1185">Reference proteome</keyword>
<dbReference type="Pfam" id="PF07715">
    <property type="entry name" value="Plug"/>
    <property type="match status" value="1"/>
</dbReference>
<dbReference type="OrthoDB" id="9768177at2"/>
<dbReference type="AlphaFoldDB" id="A0A1I2V281"/>
<name>A0A1I2V281_9SPHI</name>
<keyword evidence="6 11" id="KW-0798">TonB box</keyword>
<dbReference type="STRING" id="414048.SAMN04489864_102381"/>
<dbReference type="InterPro" id="IPR023997">
    <property type="entry name" value="TonB-dep_OMP_SusC/RagA_CS"/>
</dbReference>
<dbReference type="InterPro" id="IPR012910">
    <property type="entry name" value="Plug_dom"/>
</dbReference>
<accession>A0A1I2V281</accession>
<keyword evidence="3 10" id="KW-1134">Transmembrane beta strand</keyword>
<feature type="domain" description="TonB-dependent receptor plug" evidence="14">
    <location>
        <begin position="131"/>
        <end position="235"/>
    </location>
</feature>
<evidence type="ECO:0000256" key="5">
    <source>
        <dbReference type="ARBA" id="ARBA00022729"/>
    </source>
</evidence>
<dbReference type="InterPro" id="IPR036942">
    <property type="entry name" value="Beta-barrel_TonB_sf"/>
</dbReference>
<comment type="similarity">
    <text evidence="10 11">Belongs to the TonB-dependent receptor family.</text>
</comment>
<dbReference type="PANTHER" id="PTHR30069">
    <property type="entry name" value="TONB-DEPENDENT OUTER MEMBRANE RECEPTOR"/>
    <property type="match status" value="1"/>
</dbReference>
<dbReference type="Pfam" id="PF13715">
    <property type="entry name" value="CarbopepD_reg_2"/>
    <property type="match status" value="1"/>
</dbReference>
<feature type="domain" description="TonB-dependent receptor-like beta-barrel" evidence="13">
    <location>
        <begin position="412"/>
        <end position="803"/>
    </location>
</feature>
<evidence type="ECO:0000313" key="16">
    <source>
        <dbReference type="Proteomes" id="UP000199666"/>
    </source>
</evidence>
<sequence>MKRKITKIFPMKVMAFRFALITILCAVLNLHVSAQGQTQTKVTGTVKDANDVAIPGVAIRIKNQTGGVVTDGEGKYTISAPKGAILVFSLIGFTTIEKPVSTAIINVVMTESLSSLNEVVVTGFGGRVKRSDLASAVSSISAKDIEDRQPVDLLTALQGKASGVLVTTDGAPGAEGTIQIRGVTTLNGGAGPLYVVDGVITDNGRNINPLDMASIEVLKDAASASIYGAQAANGVILITTKKGTEGKAKLDVQYTSLFGRLAHKLPQSNSAEVRAFRRMQTPANANAGGNTDSLNVAFNADNDLQDILMGNTGQRQQVNTSLSGASKTFNFYASVNYIDDKSIIVNSYAKSLQSRLNISYQAMPKLKYTANLSLYYQMKNEVPVARTINVIFDRPAFSLIYYPDGTLTSYIGSKRNPLANALYEINKTETHSAQVNNQVDYDITKHIKWTTLFNLAFENPQITVFSPRYLGGPARNVNNGRNEMRKSFRYEAQTYFNYNQIFKDHTVSATLGANAIRRTLNTFRSEYQNTVSEELLVTLPAYIIAANTFTNGTANTNQAIFARVNYDYKSRYIASAVYRNDGSSRFGVDNKRGSFYSGSLAWRFSAESFMTWSNKFLDDAKLRASYGRVGNDQIDDYGSITKVLFGESYNGVGGAAYSTTLGNNLIKWETGVQKNLGIDLTFLKGRLSFTAEVYEKESKDLLYPQQLVRETGFTNVIVNVGTIANKGLELSVSGTPIAKKNFSWGIDANIYFERGKIKDLAGGAPFIAGNKWYVQQGGRIGDFYGWKNLGVYQWNESNAYNDNWDKLTVVLGADNKPLYVGGKPQYTFNGQPYSGNVHNMYDPGGKLIGGDTEWANIQRDSLIDDGDRHVIGNAQPKFNVGFGNNFTYKRFAFNILFNASVGGQIYNTLQYNANYPSATGPGHPDVLYNSWQNQGDIAKYPYYATRNSRGSLKQHGNSAYLEDATFIRLASTRLAYGLDREIAKKLHLRGVSAFIYGTNLLTWTNYRGYDPEFSTSNPLTPGDDTGKYPRRRELGLGLNISL</sequence>
<evidence type="ECO:0000259" key="14">
    <source>
        <dbReference type="Pfam" id="PF07715"/>
    </source>
</evidence>
<dbReference type="GO" id="GO:0044718">
    <property type="term" value="P:siderophore transmembrane transport"/>
    <property type="evidence" value="ECO:0007669"/>
    <property type="project" value="TreeGrafter"/>
</dbReference>
<evidence type="ECO:0000256" key="7">
    <source>
        <dbReference type="ARBA" id="ARBA00023136"/>
    </source>
</evidence>
<dbReference type="SUPFAM" id="SSF56935">
    <property type="entry name" value="Porins"/>
    <property type="match status" value="1"/>
</dbReference>
<dbReference type="Proteomes" id="UP000199666">
    <property type="component" value="Unassembled WGS sequence"/>
</dbReference>